<keyword evidence="5" id="KW-0067">ATP-binding</keyword>
<dbReference type="Pfam" id="PF01168">
    <property type="entry name" value="Ala_racemase_N"/>
    <property type="match status" value="1"/>
</dbReference>
<dbReference type="NCBIfam" id="NF008897">
    <property type="entry name" value="PRK11930.1"/>
    <property type="match status" value="1"/>
</dbReference>
<name>A0A4U0GXI2_9SPHI</name>
<feature type="binding site" evidence="8 10">
    <location>
        <position position="756"/>
    </location>
    <ligand>
        <name>substrate</name>
    </ligand>
</feature>
<dbReference type="FunFam" id="3.20.20.10:FF:000002">
    <property type="entry name" value="Alanine racemase"/>
    <property type="match status" value="1"/>
</dbReference>
<evidence type="ECO:0000256" key="6">
    <source>
        <dbReference type="ARBA" id="ARBA00022898"/>
    </source>
</evidence>
<dbReference type="SUPFAM" id="SSF63418">
    <property type="entry name" value="MurE/MurF N-terminal domain"/>
    <property type="match status" value="1"/>
</dbReference>
<dbReference type="Gene3D" id="2.40.37.10">
    <property type="entry name" value="Lyase, Ornithine Decarboxylase, Chain A, domain 1"/>
    <property type="match status" value="1"/>
</dbReference>
<comment type="pathway">
    <text evidence="8">Amino-acid biosynthesis; D-alanine biosynthesis; D-alanine from L-alanine: step 1/1.</text>
</comment>
<dbReference type="UniPathway" id="UPA00042">
    <property type="reaction ID" value="UER00497"/>
</dbReference>
<sequence length="809" mass="91514">MYTITSVLQILSSEHYFLSDHGQAISELVYDSRKVRNVKEGLFFAIKSSRDGHQFIPDAYEKGIRSFVVSDENFSISPYPDANFIWVEDALKAIQALAEFHRKMFTIPVIGITGSNGKTIVKEWLYQLLSVEHNVYRSPKSYNSQLGVALSVWNLQADHTIAIIEAGISRAGEMEALQKMINPSIGILTNLGIAHMEGFSSKAEKLEEKWKLFKNAKHVLFSSHYVAEVESIQNRFTWGTRESDDLHILNLSSLHAESKVTARYREKDFEFIIPFQDKASIENVITCIIVMIRLGYDFSVIQNRIKGLKRLEMRLQLKKGKNNCSIIDDTYSNDLASLQIALDFLNQQNQYSEKSLILSGFVDVKSTQEMMDKLTHLLNNQMLKRVILIDPSLFSVAAEIHSEVLCYTSTAELLADLPRIHFSNETILIKGARKFRLEEVSQQLVEKSHDTVLEINLKAIENNLIHYRSLLRKDVKLMAMVKAFSYGSGSFEVANILQFNKLDYLTVAFVDEGVELRKAGVTLPIMVLSPHEGTFDDILSYGLEPEIYSMRILNAFIKFLVDRQIKDYPIHIKLDTGMHRLGFTANELEDAFAVLDNSLQIKVVSVFSHLAASADIALKEFTTRQIEEFKTLAFRLESVLGYTVLKHICNTAGIVNWPEAQMDMVRLGIGLYGIDLSDNALHLEPVNVLKTTISQIKKLNKEETVGYDRKGVLKRDSRIATVKIGYADGYDRRFGNGVGKMMIAGQIIPVIGNICMDMCMLDITDITANEGDEVVVFPDLLQAAKDIGTIPYELLVGISSRVKRIYFYE</sequence>
<dbReference type="Gene3D" id="3.20.20.10">
    <property type="entry name" value="Alanine racemase"/>
    <property type="match status" value="1"/>
</dbReference>
<comment type="caution">
    <text evidence="12">The sequence shown here is derived from an EMBL/GenBank/DDBJ whole genome shotgun (WGS) entry which is preliminary data.</text>
</comment>
<dbReference type="GO" id="GO:0016881">
    <property type="term" value="F:acid-amino acid ligase activity"/>
    <property type="evidence" value="ECO:0007669"/>
    <property type="project" value="InterPro"/>
</dbReference>
<evidence type="ECO:0000256" key="5">
    <source>
        <dbReference type="ARBA" id="ARBA00022840"/>
    </source>
</evidence>
<protein>
    <recommendedName>
        <fullName evidence="8">Alanine racemase</fullName>
        <ecNumber evidence="8">5.1.1.1</ecNumber>
    </recommendedName>
</protein>
<accession>A0A4U0GXI2</accession>
<dbReference type="SUPFAM" id="SSF51419">
    <property type="entry name" value="PLP-binding barrel"/>
    <property type="match status" value="1"/>
</dbReference>
<dbReference type="InterPro" id="IPR009006">
    <property type="entry name" value="Ala_racemase/Decarboxylase_C"/>
</dbReference>
<dbReference type="EMBL" id="SUKA01000005">
    <property type="protein sequence ID" value="TJY63843.1"/>
    <property type="molecule type" value="Genomic_DNA"/>
</dbReference>
<dbReference type="EC" id="5.1.1.1" evidence="8"/>
<comment type="similarity">
    <text evidence="8">Belongs to the alanine racemase family.</text>
</comment>
<evidence type="ECO:0000256" key="9">
    <source>
        <dbReference type="PIRSR" id="PIRSR600821-50"/>
    </source>
</evidence>
<reference evidence="12 13" key="1">
    <citation type="submission" date="2019-04" db="EMBL/GenBank/DDBJ databases">
        <title>Sphingobacterium olei sp. nov., isolated from oil-contaminated soil.</title>
        <authorList>
            <person name="Liu B."/>
        </authorList>
    </citation>
    <scope>NUCLEOTIDE SEQUENCE [LARGE SCALE GENOMIC DNA]</scope>
    <source>
        <strain evidence="12 13">Y3L14</strain>
    </source>
</reference>
<dbReference type="GO" id="GO:0030632">
    <property type="term" value="P:D-alanine biosynthetic process"/>
    <property type="evidence" value="ECO:0007669"/>
    <property type="project" value="UniProtKB-UniRule"/>
</dbReference>
<dbReference type="Pfam" id="PF00842">
    <property type="entry name" value="Ala_racemase_C"/>
    <property type="match status" value="1"/>
</dbReference>
<keyword evidence="7 8" id="KW-0413">Isomerase</keyword>
<dbReference type="InterPro" id="IPR001608">
    <property type="entry name" value="Ala_racemase_N"/>
</dbReference>
<feature type="domain" description="Alanine racemase C-terminal" evidence="11">
    <location>
        <begin position="686"/>
        <end position="807"/>
    </location>
</feature>
<dbReference type="SUPFAM" id="SSF53623">
    <property type="entry name" value="MurD-like peptide ligases, catalytic domain"/>
    <property type="match status" value="1"/>
</dbReference>
<dbReference type="InterPro" id="IPR036565">
    <property type="entry name" value="Mur-like_cat_sf"/>
</dbReference>
<keyword evidence="13" id="KW-1185">Reference proteome</keyword>
<dbReference type="Proteomes" id="UP000309872">
    <property type="component" value="Unassembled WGS sequence"/>
</dbReference>
<dbReference type="PANTHER" id="PTHR43024">
    <property type="entry name" value="UDP-N-ACETYLMURAMOYL-TRIPEPTIDE--D-ALANYL-D-ALANINE LIGASE"/>
    <property type="match status" value="1"/>
</dbReference>
<dbReference type="InterPro" id="IPR013221">
    <property type="entry name" value="Mur_ligase_cen"/>
</dbReference>
<proteinExistence type="inferred from homology"/>
<evidence type="ECO:0000256" key="4">
    <source>
        <dbReference type="ARBA" id="ARBA00022741"/>
    </source>
</evidence>
<evidence type="ECO:0000256" key="10">
    <source>
        <dbReference type="PIRSR" id="PIRSR600821-52"/>
    </source>
</evidence>
<dbReference type="GO" id="GO:0030170">
    <property type="term" value="F:pyridoxal phosphate binding"/>
    <property type="evidence" value="ECO:0007669"/>
    <property type="project" value="UniProtKB-UniRule"/>
</dbReference>
<dbReference type="RefSeq" id="WP_136821835.1">
    <property type="nucleotide sequence ID" value="NZ_BMJX01000005.1"/>
</dbReference>
<dbReference type="InterPro" id="IPR035911">
    <property type="entry name" value="MurE/MurF_N"/>
</dbReference>
<dbReference type="AlphaFoldDB" id="A0A4U0GXI2"/>
<dbReference type="OrthoDB" id="9801978at2"/>
<evidence type="ECO:0000256" key="2">
    <source>
        <dbReference type="ARBA" id="ARBA00001933"/>
    </source>
</evidence>
<evidence type="ECO:0000256" key="7">
    <source>
        <dbReference type="ARBA" id="ARBA00023235"/>
    </source>
</evidence>
<comment type="catalytic activity">
    <reaction evidence="1 8">
        <text>L-alanine = D-alanine</text>
        <dbReference type="Rhea" id="RHEA:20249"/>
        <dbReference type="ChEBI" id="CHEBI:57416"/>
        <dbReference type="ChEBI" id="CHEBI:57972"/>
        <dbReference type="EC" id="5.1.1.1"/>
    </reaction>
</comment>
<dbReference type="InterPro" id="IPR011079">
    <property type="entry name" value="Ala_racemase_C"/>
</dbReference>
<dbReference type="HAMAP" id="MF_01201">
    <property type="entry name" value="Ala_racemase"/>
    <property type="match status" value="1"/>
</dbReference>
<dbReference type="Gene3D" id="3.90.190.20">
    <property type="entry name" value="Mur ligase, C-terminal domain"/>
    <property type="match status" value="1"/>
</dbReference>
<organism evidence="12 13">
    <name type="scientific">Sphingobacterium alkalisoli</name>
    <dbReference type="NCBI Taxonomy" id="1874115"/>
    <lineage>
        <taxon>Bacteria</taxon>
        <taxon>Pseudomonadati</taxon>
        <taxon>Bacteroidota</taxon>
        <taxon>Sphingobacteriia</taxon>
        <taxon>Sphingobacteriales</taxon>
        <taxon>Sphingobacteriaceae</taxon>
        <taxon>Sphingobacterium</taxon>
    </lineage>
</organism>
<dbReference type="SUPFAM" id="SSF50621">
    <property type="entry name" value="Alanine racemase C-terminal domain-like"/>
    <property type="match status" value="1"/>
</dbReference>
<feature type="active site" description="Proton acceptor; specific for L-alanine" evidence="8">
    <location>
        <position position="707"/>
    </location>
</feature>
<evidence type="ECO:0000313" key="13">
    <source>
        <dbReference type="Proteomes" id="UP000309872"/>
    </source>
</evidence>
<dbReference type="SMART" id="SM01005">
    <property type="entry name" value="Ala_racemase_C"/>
    <property type="match status" value="1"/>
</dbReference>
<evidence type="ECO:0000313" key="12">
    <source>
        <dbReference type="EMBL" id="TJY63843.1"/>
    </source>
</evidence>
<keyword evidence="3 12" id="KW-0436">Ligase</keyword>
<dbReference type="GO" id="GO:0008784">
    <property type="term" value="F:alanine racemase activity"/>
    <property type="evidence" value="ECO:0007669"/>
    <property type="project" value="UniProtKB-UniRule"/>
</dbReference>
<feature type="modified residue" description="N6-(pyridoxal phosphate)lysine" evidence="8 9">
    <location>
        <position position="482"/>
    </location>
</feature>
<evidence type="ECO:0000259" key="11">
    <source>
        <dbReference type="SMART" id="SM01005"/>
    </source>
</evidence>
<dbReference type="Gene3D" id="3.40.1390.10">
    <property type="entry name" value="MurE/MurF, N-terminal domain"/>
    <property type="match status" value="1"/>
</dbReference>
<evidence type="ECO:0000256" key="8">
    <source>
        <dbReference type="HAMAP-Rule" id="MF_01201"/>
    </source>
</evidence>
<feature type="active site" description="Proton acceptor; specific for D-alanine" evidence="8">
    <location>
        <position position="482"/>
    </location>
</feature>
<dbReference type="PANTHER" id="PTHR43024:SF1">
    <property type="entry name" value="UDP-N-ACETYLMURAMOYL-TRIPEPTIDE--D-ALANYL-D-ALANINE LIGASE"/>
    <property type="match status" value="1"/>
</dbReference>
<dbReference type="Pfam" id="PF08245">
    <property type="entry name" value="Mur_ligase_M"/>
    <property type="match status" value="1"/>
</dbReference>
<dbReference type="NCBIfam" id="TIGR00492">
    <property type="entry name" value="alr"/>
    <property type="match status" value="1"/>
</dbReference>
<dbReference type="CDD" id="cd00430">
    <property type="entry name" value="PLPDE_III_AR"/>
    <property type="match status" value="1"/>
</dbReference>
<dbReference type="InterPro" id="IPR029066">
    <property type="entry name" value="PLP-binding_barrel"/>
</dbReference>
<dbReference type="GO" id="GO:0005524">
    <property type="term" value="F:ATP binding"/>
    <property type="evidence" value="ECO:0007669"/>
    <property type="project" value="UniProtKB-KW"/>
</dbReference>
<evidence type="ECO:0000256" key="1">
    <source>
        <dbReference type="ARBA" id="ARBA00000316"/>
    </source>
</evidence>
<comment type="function">
    <text evidence="8">Catalyzes the interconversion of L-alanine and D-alanine. May also act on other amino acids.</text>
</comment>
<comment type="cofactor">
    <cofactor evidence="2 8 9">
        <name>pyridoxal 5'-phosphate</name>
        <dbReference type="ChEBI" id="CHEBI:597326"/>
    </cofactor>
</comment>
<feature type="binding site" evidence="8 10">
    <location>
        <position position="580"/>
    </location>
    <ligand>
        <name>substrate</name>
    </ligand>
</feature>
<dbReference type="PRINTS" id="PR00992">
    <property type="entry name" value="ALARACEMASE"/>
</dbReference>
<evidence type="ECO:0000256" key="3">
    <source>
        <dbReference type="ARBA" id="ARBA00022598"/>
    </source>
</evidence>
<keyword evidence="6 8" id="KW-0663">Pyridoxal phosphate</keyword>
<dbReference type="SUPFAM" id="SSF53244">
    <property type="entry name" value="MurD-like peptide ligases, peptide-binding domain"/>
    <property type="match status" value="1"/>
</dbReference>
<gene>
    <name evidence="12" type="ORF">FAZ19_16390</name>
</gene>
<dbReference type="InterPro" id="IPR000821">
    <property type="entry name" value="Ala_racemase"/>
</dbReference>
<keyword evidence="4" id="KW-0547">Nucleotide-binding</keyword>
<dbReference type="InterPro" id="IPR051046">
    <property type="entry name" value="MurCDEF_CellWall_CoF430Synth"/>
</dbReference>
<dbReference type="InterPro" id="IPR036615">
    <property type="entry name" value="Mur_ligase_C_dom_sf"/>
</dbReference>
<dbReference type="Gene3D" id="3.40.1190.10">
    <property type="entry name" value="Mur-like, catalytic domain"/>
    <property type="match status" value="1"/>
</dbReference>